<keyword evidence="3" id="KW-1185">Reference proteome</keyword>
<reference evidence="2 3" key="1">
    <citation type="submission" date="2019-11" db="EMBL/GenBank/DDBJ databases">
        <authorList>
            <person name="He Y."/>
        </authorList>
    </citation>
    <scope>NUCLEOTIDE SEQUENCE [LARGE SCALE GENOMIC DNA]</scope>
    <source>
        <strain evidence="2 3">SCSIO 58843</strain>
    </source>
</reference>
<protein>
    <submittedName>
        <fullName evidence="2">Uncharacterized protein</fullName>
    </submittedName>
</protein>
<dbReference type="AlphaFoldDB" id="A0A5Q2RMK4"/>
<dbReference type="EMBL" id="CP045851">
    <property type="protein sequence ID" value="QGG95646.1"/>
    <property type="molecule type" value="Genomic_DNA"/>
</dbReference>
<dbReference type="KEGG" id="atq:GH723_11375"/>
<dbReference type="RefSeq" id="WP_153759752.1">
    <property type="nucleotide sequence ID" value="NZ_CP045851.1"/>
</dbReference>
<organism evidence="2 3">
    <name type="scientific">Actinomarinicola tropica</name>
    <dbReference type="NCBI Taxonomy" id="2789776"/>
    <lineage>
        <taxon>Bacteria</taxon>
        <taxon>Bacillati</taxon>
        <taxon>Actinomycetota</taxon>
        <taxon>Acidimicrobiia</taxon>
        <taxon>Acidimicrobiales</taxon>
        <taxon>Iamiaceae</taxon>
        <taxon>Actinomarinicola</taxon>
    </lineage>
</organism>
<feature type="region of interest" description="Disordered" evidence="1">
    <location>
        <begin position="1"/>
        <end position="37"/>
    </location>
</feature>
<evidence type="ECO:0000313" key="2">
    <source>
        <dbReference type="EMBL" id="QGG95646.1"/>
    </source>
</evidence>
<sequence length="218" mass="22365">MAEHLPPRHDGGPGGQRRGAAAHPSEQSEQSTGVDADAPVDGWAAELRADAASQLRRREHWLRRQAADDATLAGVLVDHAEQGTTIAVTTLGGSRHVGRVSGASTEVVVLECERTRALVAIDAVATVQAVPGASGRQGDPIGHRAGRDHTTLADLLSHLVDGDVDVALGLRGGGTVAGRLVAVGQDLALVRPPDRGPLVYARLSSVADASFPASTSSG</sequence>
<evidence type="ECO:0000313" key="3">
    <source>
        <dbReference type="Proteomes" id="UP000334019"/>
    </source>
</evidence>
<gene>
    <name evidence="2" type="ORF">GH723_11375</name>
</gene>
<evidence type="ECO:0000256" key="1">
    <source>
        <dbReference type="SAM" id="MobiDB-lite"/>
    </source>
</evidence>
<accession>A0A5Q2RMK4</accession>
<dbReference type="Proteomes" id="UP000334019">
    <property type="component" value="Chromosome"/>
</dbReference>
<feature type="compositionally biased region" description="Basic and acidic residues" evidence="1">
    <location>
        <begin position="1"/>
        <end position="11"/>
    </location>
</feature>
<name>A0A5Q2RMK4_9ACTN</name>
<proteinExistence type="predicted"/>